<evidence type="ECO:0000256" key="2">
    <source>
        <dbReference type="ARBA" id="ARBA00009122"/>
    </source>
</evidence>
<dbReference type="PANTHER" id="PTHR18820:SF1">
    <property type="entry name" value="PROTEIN LEG1 HOMOLOG"/>
    <property type="match status" value="1"/>
</dbReference>
<dbReference type="InterPro" id="IPR008499">
    <property type="entry name" value="Leg1"/>
</dbReference>
<dbReference type="PANTHER" id="PTHR18820">
    <property type="entry name" value="LEG1"/>
    <property type="match status" value="1"/>
</dbReference>
<dbReference type="AlphaFoldDB" id="A0AAJ7WZ71"/>
<sequence length="502" mass="54050">MVARGCWGPLRDPAVHATLCLSPSCPTEDDAKLRPSPGVECGSLASRGGGGGDYSGAIVRRRGGTAAGSQNEQRATSPLELPNGARSQERRLSTTAAAAFIPRRSQTPPADRPTMRAGAPPLLAAMLAWAAAGATAAVAAAKEGPDWGVAGLPPLWPSVPELWREGPASTPQVELDPWSYLHRMAMYKALLARTAPRMEALGPNNTGNLLWGLAMQHGWQMASGRLEEPLNATVPCNRTGGLGPCISPRSWWGSMNYYLSVLPYLAAADAGLFGEGRAARLRVAQASEWPEEYCTSAASCSLAAPAAMAAWKDFFEYVNRSDKADRTNAKEEEMLRYLWSAHQASLEEALPRFSSRLAFLPGPEATFGQDWAAMVVFVAALQFPTNQEATRRFQMLLPPRVLRVGDSPPDVADLSPQANRALQAFSRLRWANDLVGGLLDKMFRDVVCRKEDRQEVLEAVEKLLADDEVHALPGLVLSVASSAVFSALRGHHAPCSPARPRP</sequence>
<accession>A0AAJ7WZ71</accession>
<dbReference type="Pfam" id="PF05612">
    <property type="entry name" value="Leg1"/>
    <property type="match status" value="1"/>
</dbReference>
<protein>
    <submittedName>
        <fullName evidence="8">Protein LEG1 homolog</fullName>
    </submittedName>
</protein>
<dbReference type="KEGG" id="pmrn:116945293"/>
<dbReference type="GO" id="GO:0005615">
    <property type="term" value="C:extracellular space"/>
    <property type="evidence" value="ECO:0007669"/>
    <property type="project" value="TreeGrafter"/>
</dbReference>
<name>A0AAJ7WZ71_PETMA</name>
<evidence type="ECO:0000256" key="3">
    <source>
        <dbReference type="ARBA" id="ARBA00022525"/>
    </source>
</evidence>
<evidence type="ECO:0000313" key="8">
    <source>
        <dbReference type="RefSeq" id="XP_032815599.1"/>
    </source>
</evidence>
<keyword evidence="3" id="KW-0964">Secreted</keyword>
<reference evidence="8" key="1">
    <citation type="submission" date="2025-08" db="UniProtKB">
        <authorList>
            <consortium name="RefSeq"/>
        </authorList>
    </citation>
    <scope>IDENTIFICATION</scope>
    <source>
        <tissue evidence="8">Sperm</tissue>
    </source>
</reference>
<evidence type="ECO:0000313" key="7">
    <source>
        <dbReference type="Proteomes" id="UP001318040"/>
    </source>
</evidence>
<evidence type="ECO:0000256" key="4">
    <source>
        <dbReference type="ARBA" id="ARBA00022729"/>
    </source>
</evidence>
<evidence type="ECO:0000256" key="5">
    <source>
        <dbReference type="ARBA" id="ARBA00023180"/>
    </source>
</evidence>
<feature type="region of interest" description="Disordered" evidence="6">
    <location>
        <begin position="25"/>
        <end position="90"/>
    </location>
</feature>
<evidence type="ECO:0000256" key="1">
    <source>
        <dbReference type="ARBA" id="ARBA00004613"/>
    </source>
</evidence>
<proteinExistence type="inferred from homology"/>
<dbReference type="CTD" id="116945293"/>
<dbReference type="Proteomes" id="UP001318040">
    <property type="component" value="Chromosome 23"/>
</dbReference>
<dbReference type="RefSeq" id="XP_032815599.1">
    <property type="nucleotide sequence ID" value="XM_032959708.1"/>
</dbReference>
<gene>
    <name evidence="8" type="primary">C23H6orf58</name>
</gene>
<organism evidence="7 8">
    <name type="scientific">Petromyzon marinus</name>
    <name type="common">Sea lamprey</name>
    <dbReference type="NCBI Taxonomy" id="7757"/>
    <lineage>
        <taxon>Eukaryota</taxon>
        <taxon>Metazoa</taxon>
        <taxon>Chordata</taxon>
        <taxon>Craniata</taxon>
        <taxon>Vertebrata</taxon>
        <taxon>Cyclostomata</taxon>
        <taxon>Hyperoartia</taxon>
        <taxon>Petromyzontiformes</taxon>
        <taxon>Petromyzontidae</taxon>
        <taxon>Petromyzon</taxon>
    </lineage>
</organism>
<keyword evidence="7" id="KW-1185">Reference proteome</keyword>
<keyword evidence="5" id="KW-0325">Glycoprotein</keyword>
<evidence type="ECO:0000256" key="6">
    <source>
        <dbReference type="SAM" id="MobiDB-lite"/>
    </source>
</evidence>
<comment type="similarity">
    <text evidence="2">Belongs to the LEG1 family.</text>
</comment>
<feature type="compositionally biased region" description="Polar residues" evidence="6">
    <location>
        <begin position="67"/>
        <end position="76"/>
    </location>
</feature>
<comment type="subcellular location">
    <subcellularLocation>
        <location evidence="1">Secreted</location>
    </subcellularLocation>
</comment>
<keyword evidence="4" id="KW-0732">Signal</keyword>